<keyword evidence="1" id="KW-0732">Signal</keyword>
<keyword evidence="3" id="KW-1185">Reference proteome</keyword>
<evidence type="ECO:0000313" key="2">
    <source>
        <dbReference type="EMBL" id="KAK3293190.1"/>
    </source>
</evidence>
<evidence type="ECO:0008006" key="4">
    <source>
        <dbReference type="Google" id="ProtNLM"/>
    </source>
</evidence>
<dbReference type="GeneID" id="87841278"/>
<dbReference type="EMBL" id="JAUEPN010000006">
    <property type="protein sequence ID" value="KAK3293190.1"/>
    <property type="molecule type" value="Genomic_DNA"/>
</dbReference>
<dbReference type="RefSeq" id="XP_062656704.1">
    <property type="nucleotide sequence ID" value="XM_062804330.1"/>
</dbReference>
<feature type="signal peptide" evidence="1">
    <location>
        <begin position="1"/>
        <end position="27"/>
    </location>
</feature>
<name>A0AAE0HBC0_9PEZI</name>
<protein>
    <recommendedName>
        <fullName evidence="4">Secreted protein</fullName>
    </recommendedName>
</protein>
<evidence type="ECO:0000256" key="1">
    <source>
        <dbReference type="SAM" id="SignalP"/>
    </source>
</evidence>
<reference evidence="2" key="1">
    <citation type="journal article" date="2023" name="Mol. Phylogenet. Evol.">
        <title>Genome-scale phylogeny and comparative genomics of the fungal order Sordariales.</title>
        <authorList>
            <person name="Hensen N."/>
            <person name="Bonometti L."/>
            <person name="Westerberg I."/>
            <person name="Brannstrom I.O."/>
            <person name="Guillou S."/>
            <person name="Cros-Aarteil S."/>
            <person name="Calhoun S."/>
            <person name="Haridas S."/>
            <person name="Kuo A."/>
            <person name="Mondo S."/>
            <person name="Pangilinan J."/>
            <person name="Riley R."/>
            <person name="LaButti K."/>
            <person name="Andreopoulos B."/>
            <person name="Lipzen A."/>
            <person name="Chen C."/>
            <person name="Yan M."/>
            <person name="Daum C."/>
            <person name="Ng V."/>
            <person name="Clum A."/>
            <person name="Steindorff A."/>
            <person name="Ohm R.A."/>
            <person name="Martin F."/>
            <person name="Silar P."/>
            <person name="Natvig D.O."/>
            <person name="Lalanne C."/>
            <person name="Gautier V."/>
            <person name="Ament-Velasquez S.L."/>
            <person name="Kruys A."/>
            <person name="Hutchinson M.I."/>
            <person name="Powell A.J."/>
            <person name="Barry K."/>
            <person name="Miller A.N."/>
            <person name="Grigoriev I.V."/>
            <person name="Debuchy R."/>
            <person name="Gladieux P."/>
            <person name="Hiltunen Thoren M."/>
            <person name="Johannesson H."/>
        </authorList>
    </citation>
    <scope>NUCLEOTIDE SEQUENCE</scope>
    <source>
        <strain evidence="2">CBS 168.71</strain>
    </source>
</reference>
<dbReference type="Proteomes" id="UP001278766">
    <property type="component" value="Unassembled WGS sequence"/>
</dbReference>
<proteinExistence type="predicted"/>
<feature type="chain" id="PRO_5041922817" description="Secreted protein" evidence="1">
    <location>
        <begin position="28"/>
        <end position="74"/>
    </location>
</feature>
<sequence length="74" mass="7569">MGSCGEMISNVFVVVLVVVACLRPAQGEAGRRLTNSCGPPCRAQVAGVSGARWVGSRFAQATLSGKFGGVSQDL</sequence>
<comment type="caution">
    <text evidence="2">The sequence shown here is derived from an EMBL/GenBank/DDBJ whole genome shotgun (WGS) entry which is preliminary data.</text>
</comment>
<accession>A0AAE0HBC0</accession>
<organism evidence="2 3">
    <name type="scientific">Chaetomium fimeti</name>
    <dbReference type="NCBI Taxonomy" id="1854472"/>
    <lineage>
        <taxon>Eukaryota</taxon>
        <taxon>Fungi</taxon>
        <taxon>Dikarya</taxon>
        <taxon>Ascomycota</taxon>
        <taxon>Pezizomycotina</taxon>
        <taxon>Sordariomycetes</taxon>
        <taxon>Sordariomycetidae</taxon>
        <taxon>Sordariales</taxon>
        <taxon>Chaetomiaceae</taxon>
        <taxon>Chaetomium</taxon>
    </lineage>
</organism>
<dbReference type="AlphaFoldDB" id="A0AAE0HBC0"/>
<gene>
    <name evidence="2" type="ORF">B0H64DRAFT_403697</name>
</gene>
<evidence type="ECO:0000313" key="3">
    <source>
        <dbReference type="Proteomes" id="UP001278766"/>
    </source>
</evidence>
<reference evidence="2" key="2">
    <citation type="submission" date="2023-06" db="EMBL/GenBank/DDBJ databases">
        <authorList>
            <consortium name="Lawrence Berkeley National Laboratory"/>
            <person name="Haridas S."/>
            <person name="Hensen N."/>
            <person name="Bonometti L."/>
            <person name="Westerberg I."/>
            <person name="Brannstrom I.O."/>
            <person name="Guillou S."/>
            <person name="Cros-Aarteil S."/>
            <person name="Calhoun S."/>
            <person name="Kuo A."/>
            <person name="Mondo S."/>
            <person name="Pangilinan J."/>
            <person name="Riley R."/>
            <person name="Labutti K."/>
            <person name="Andreopoulos B."/>
            <person name="Lipzen A."/>
            <person name="Chen C."/>
            <person name="Yanf M."/>
            <person name="Daum C."/>
            <person name="Ng V."/>
            <person name="Clum A."/>
            <person name="Steindorff A."/>
            <person name="Ohm R."/>
            <person name="Martin F."/>
            <person name="Silar P."/>
            <person name="Natvig D."/>
            <person name="Lalanne C."/>
            <person name="Gautier V."/>
            <person name="Ament-Velasquez S.L."/>
            <person name="Kruys A."/>
            <person name="Hutchinson M.I."/>
            <person name="Powell A.J."/>
            <person name="Barry K."/>
            <person name="Miller A.N."/>
            <person name="Grigoriev I.V."/>
            <person name="Debuchy R."/>
            <person name="Gladieux P."/>
            <person name="Thoren M.H."/>
            <person name="Johannesson H."/>
        </authorList>
    </citation>
    <scope>NUCLEOTIDE SEQUENCE</scope>
    <source>
        <strain evidence="2">CBS 168.71</strain>
    </source>
</reference>